<dbReference type="Pfam" id="PF13455">
    <property type="entry name" value="MUG113"/>
    <property type="match status" value="1"/>
</dbReference>
<dbReference type="InterPro" id="IPR018306">
    <property type="entry name" value="Phage_T5_Orf172_DNA-bd"/>
</dbReference>
<feature type="coiled-coil region" evidence="1">
    <location>
        <begin position="271"/>
        <end position="359"/>
    </location>
</feature>
<feature type="coiled-coil region" evidence="1">
    <location>
        <begin position="48"/>
        <end position="114"/>
    </location>
</feature>
<keyword evidence="4" id="KW-1185">Reference proteome</keyword>
<proteinExistence type="predicted"/>
<evidence type="ECO:0000313" key="4">
    <source>
        <dbReference type="Proteomes" id="UP000769780"/>
    </source>
</evidence>
<sequence length="488" mass="56466">MFKKIKELLTINKTLAERESYLAELESKVKDREQLFEKTVTEARQSVLEESSQIIAKAKEEANNYIKNAENENAELALKIAKLGQEAEEAEALLDKKQKEWKRIENGAKKLKAETGGIKRLIENFPVAVDFKIVESELAELEAALGDGIYGTIVKLNLHHNDSKALRKEMTANNRDIKKLVESYEARYTTKANKTIYQLMVIGLQAELQNILYTLSYTNLDKAISSAKTLTQKYLTICGNGNANILPTVTRFIQELEPLFENAIQIEYKYYIQKEKEKEEQRQIREQMRQEAEEQRLLEQERKKIEKEEEKYLNEIEKNKELLSKESDAEKIALLEARLKELNEMVENLEEKKDEIVKRANGKAGYVYVISNLGSFGESMFKVGMTRRLNPLDRIDELGDASVPFKFDIHAMIFSENAVGLEQKMHEILNEQRVNKINQRKEFFYADVDILETLVQDIEPTAEFTRTMKAEEYRQSLSVKEEKQLVAV</sequence>
<evidence type="ECO:0000259" key="2">
    <source>
        <dbReference type="SMART" id="SM00974"/>
    </source>
</evidence>
<dbReference type="EMBL" id="JACWFH010000020">
    <property type="protein sequence ID" value="MBY0098196.1"/>
    <property type="molecule type" value="Genomic_DNA"/>
</dbReference>
<dbReference type="Proteomes" id="UP000769780">
    <property type="component" value="Unassembled WGS sequence"/>
</dbReference>
<reference evidence="3 4" key="1">
    <citation type="submission" date="2020-07" db="EMBL/GenBank/DDBJ databases">
        <title>Fungal Genomes of the International Space Station.</title>
        <authorList>
            <person name="Seuylemezian A."/>
            <person name="Singh N.K."/>
            <person name="Wood J."/>
            <person name="Venkateswaran K."/>
        </authorList>
    </citation>
    <scope>NUCLEOTIDE SEQUENCE [LARGE SCALE GENOMIC DNA]</scope>
    <source>
        <strain evidence="3 4">PL-B2</strain>
    </source>
</reference>
<evidence type="ECO:0000256" key="1">
    <source>
        <dbReference type="SAM" id="Coils"/>
    </source>
</evidence>
<protein>
    <submittedName>
        <fullName evidence="3">GIY-YIG nuclease family protein</fullName>
    </submittedName>
</protein>
<name>A0ABS7K7G1_9BACI</name>
<gene>
    <name evidence="3" type="ORF">H0185_15460</name>
</gene>
<comment type="caution">
    <text evidence="3">The sequence shown here is derived from an EMBL/GenBank/DDBJ whole genome shotgun (WGS) entry which is preliminary data.</text>
</comment>
<dbReference type="RefSeq" id="WP_221874418.1">
    <property type="nucleotide sequence ID" value="NZ_JACWFH010000020.1"/>
</dbReference>
<organism evidence="3 4">
    <name type="scientific">Mesobacillus maritimus</name>
    <dbReference type="NCBI Taxonomy" id="1643336"/>
    <lineage>
        <taxon>Bacteria</taxon>
        <taxon>Bacillati</taxon>
        <taxon>Bacillota</taxon>
        <taxon>Bacilli</taxon>
        <taxon>Bacillales</taxon>
        <taxon>Bacillaceae</taxon>
        <taxon>Mesobacillus</taxon>
    </lineage>
</organism>
<evidence type="ECO:0000313" key="3">
    <source>
        <dbReference type="EMBL" id="MBY0098196.1"/>
    </source>
</evidence>
<feature type="domain" description="Bacteriophage T5 Orf172 DNA-binding" evidence="2">
    <location>
        <begin position="375"/>
        <end position="458"/>
    </location>
</feature>
<keyword evidence="1" id="KW-0175">Coiled coil</keyword>
<dbReference type="SMART" id="SM00974">
    <property type="entry name" value="T5orf172"/>
    <property type="match status" value="1"/>
</dbReference>
<accession>A0ABS7K7G1</accession>